<keyword evidence="6" id="KW-0804">Transcription</keyword>
<dbReference type="InterPro" id="IPR015495">
    <property type="entry name" value="Myb_TF_plants"/>
</dbReference>
<feature type="domain" description="Myb-like" evidence="9">
    <location>
        <begin position="9"/>
        <end position="61"/>
    </location>
</feature>
<dbReference type="Gene3D" id="1.10.10.60">
    <property type="entry name" value="Homeodomain-like"/>
    <property type="match status" value="2"/>
</dbReference>
<reference evidence="12" key="1">
    <citation type="submission" date="2013-01" db="EMBL/GenBank/DDBJ databases">
        <title>Draft Genome Sequence of a Mulberry Tree, Morus notabilis C.K. Schneid.</title>
        <authorList>
            <person name="He N."/>
            <person name="Zhao S."/>
        </authorList>
    </citation>
    <scope>NUCLEOTIDE SEQUENCE</scope>
</reference>
<feature type="region of interest" description="Disordered" evidence="8">
    <location>
        <begin position="352"/>
        <end position="374"/>
    </location>
</feature>
<dbReference type="Proteomes" id="UP000030645">
    <property type="component" value="Unassembled WGS sequence"/>
</dbReference>
<evidence type="ECO:0000259" key="10">
    <source>
        <dbReference type="PROSITE" id="PS51294"/>
    </source>
</evidence>
<keyword evidence="4" id="KW-0805">Transcription regulation</keyword>
<feature type="domain" description="Myb-like" evidence="9">
    <location>
        <begin position="62"/>
        <end position="112"/>
    </location>
</feature>
<proteinExistence type="predicted"/>
<evidence type="ECO:0000313" key="11">
    <source>
        <dbReference type="EMBL" id="EXC20010.1"/>
    </source>
</evidence>
<organism evidence="11 12">
    <name type="scientific">Morus notabilis</name>
    <dbReference type="NCBI Taxonomy" id="981085"/>
    <lineage>
        <taxon>Eukaryota</taxon>
        <taxon>Viridiplantae</taxon>
        <taxon>Streptophyta</taxon>
        <taxon>Embryophyta</taxon>
        <taxon>Tracheophyta</taxon>
        <taxon>Spermatophyta</taxon>
        <taxon>Magnoliopsida</taxon>
        <taxon>eudicotyledons</taxon>
        <taxon>Gunneridae</taxon>
        <taxon>Pentapetalae</taxon>
        <taxon>rosids</taxon>
        <taxon>fabids</taxon>
        <taxon>Rosales</taxon>
        <taxon>Moraceae</taxon>
        <taxon>Moreae</taxon>
        <taxon>Morus</taxon>
    </lineage>
</organism>
<dbReference type="GO" id="GO:0003677">
    <property type="term" value="F:DNA binding"/>
    <property type="evidence" value="ECO:0007669"/>
    <property type="project" value="UniProtKB-KW"/>
</dbReference>
<keyword evidence="2" id="KW-0217">Developmental protein</keyword>
<dbReference type="CDD" id="cd00167">
    <property type="entry name" value="SANT"/>
    <property type="match status" value="2"/>
</dbReference>
<keyword evidence="7" id="KW-0539">Nucleus</keyword>
<evidence type="ECO:0000313" key="12">
    <source>
        <dbReference type="Proteomes" id="UP000030645"/>
    </source>
</evidence>
<evidence type="ECO:0000256" key="2">
    <source>
        <dbReference type="ARBA" id="ARBA00022473"/>
    </source>
</evidence>
<evidence type="ECO:0000256" key="1">
    <source>
        <dbReference type="ARBA" id="ARBA00004123"/>
    </source>
</evidence>
<accession>W9S8D0</accession>
<keyword evidence="12" id="KW-1185">Reference proteome</keyword>
<dbReference type="Pfam" id="PF00249">
    <property type="entry name" value="Myb_DNA-binding"/>
    <property type="match status" value="2"/>
</dbReference>
<evidence type="ECO:0000256" key="5">
    <source>
        <dbReference type="ARBA" id="ARBA00023125"/>
    </source>
</evidence>
<dbReference type="SUPFAM" id="SSF46689">
    <property type="entry name" value="Homeodomain-like"/>
    <property type="match status" value="1"/>
</dbReference>
<comment type="subcellular location">
    <subcellularLocation>
        <location evidence="1">Nucleus</location>
    </subcellularLocation>
</comment>
<dbReference type="GO" id="GO:1901957">
    <property type="term" value="P:regulation of cutin biosynthetic process"/>
    <property type="evidence" value="ECO:0007669"/>
    <property type="project" value="UniProtKB-ARBA"/>
</dbReference>
<keyword evidence="3" id="KW-0677">Repeat</keyword>
<evidence type="ECO:0000256" key="8">
    <source>
        <dbReference type="SAM" id="MobiDB-lite"/>
    </source>
</evidence>
<name>W9S8D0_9ROSA</name>
<dbReference type="GO" id="GO:0005634">
    <property type="term" value="C:nucleus"/>
    <property type="evidence" value="ECO:0007669"/>
    <property type="project" value="UniProtKB-SubCell"/>
</dbReference>
<dbReference type="PANTHER" id="PTHR10641:SF1347">
    <property type="entry name" value="MYB TRANSCRIPTION FACTOR MIXTA-LIKE PROTEIN"/>
    <property type="match status" value="1"/>
</dbReference>
<dbReference type="InterPro" id="IPR009057">
    <property type="entry name" value="Homeodomain-like_sf"/>
</dbReference>
<dbReference type="PROSITE" id="PS51294">
    <property type="entry name" value="HTH_MYB"/>
    <property type="match status" value="2"/>
</dbReference>
<gene>
    <name evidence="11" type="ORF">L484_015687</name>
</gene>
<protein>
    <submittedName>
        <fullName evidence="11">Transcription factor</fullName>
    </submittedName>
</protein>
<feature type="domain" description="HTH myb-type" evidence="10">
    <location>
        <begin position="9"/>
        <end position="61"/>
    </location>
</feature>
<dbReference type="FunFam" id="1.10.10.60:FF:000099">
    <property type="entry name" value="MYB transcription factor"/>
    <property type="match status" value="1"/>
</dbReference>
<evidence type="ECO:0000259" key="9">
    <source>
        <dbReference type="PROSITE" id="PS50090"/>
    </source>
</evidence>
<feature type="domain" description="HTH myb-type" evidence="10">
    <location>
        <begin position="62"/>
        <end position="116"/>
    </location>
</feature>
<dbReference type="AlphaFoldDB" id="W9S8D0"/>
<dbReference type="PROSITE" id="PS50090">
    <property type="entry name" value="MYB_LIKE"/>
    <property type="match status" value="2"/>
</dbReference>
<evidence type="ECO:0000256" key="3">
    <source>
        <dbReference type="ARBA" id="ARBA00022737"/>
    </source>
</evidence>
<evidence type="ECO:0000256" key="7">
    <source>
        <dbReference type="ARBA" id="ARBA00023242"/>
    </source>
</evidence>
<evidence type="ECO:0000256" key="6">
    <source>
        <dbReference type="ARBA" id="ARBA00023163"/>
    </source>
</evidence>
<sequence>MGRSPCCEKVGLKKGPWTPEEDQKLLAYIEEHGHGSWRALPAKAGLQRCGKSCRLRWTNYLRPDIKRGKFSLQEEQTIIQLHALLGNRWSAIATHLPKRTDNEIKNYWNTHLKKRLTKMGIDPVTHKPKTNALGSGTGNPKDAANLSHMAQWESARLEAEARLVRESKLLVSSNNNNNPLVSHQLGSASAHQFLPKAAAVPPCLDVLKAWQGAWLTKPTNNNNNTNNNIMACMMAMDDLESPTSTLNFPDHSGSATATVTTNFAVQAAVGFGVDSLDDHHHDQNNTMSLQDIAFGCTDNASAWFVEGFRTGNNIENVTTTTITSTTSTNSVHGLANIMEGFADVFGYNSVNDDQPNSSADGGEEGGNNGGSDGSCAGASGIFEENKSYWNSILNLVNASPTGSPVF</sequence>
<dbReference type="FunFam" id="1.10.10.60:FF:000001">
    <property type="entry name" value="MYB-related transcription factor"/>
    <property type="match status" value="1"/>
</dbReference>
<dbReference type="InterPro" id="IPR001005">
    <property type="entry name" value="SANT/Myb"/>
</dbReference>
<dbReference type="InterPro" id="IPR017930">
    <property type="entry name" value="Myb_dom"/>
</dbReference>
<dbReference type="KEGG" id="mnt:21398771"/>
<dbReference type="eggNOG" id="KOG0048">
    <property type="taxonomic scope" value="Eukaryota"/>
</dbReference>
<evidence type="ECO:0000256" key="4">
    <source>
        <dbReference type="ARBA" id="ARBA00023015"/>
    </source>
</evidence>
<dbReference type="SMART" id="SM00717">
    <property type="entry name" value="SANT"/>
    <property type="match status" value="2"/>
</dbReference>
<dbReference type="EMBL" id="KE345900">
    <property type="protein sequence ID" value="EXC20010.1"/>
    <property type="molecule type" value="Genomic_DNA"/>
</dbReference>
<keyword evidence="5" id="KW-0238">DNA-binding</keyword>
<dbReference type="GO" id="GO:0000902">
    <property type="term" value="P:cell morphogenesis"/>
    <property type="evidence" value="ECO:0007669"/>
    <property type="project" value="UniProtKB-ARBA"/>
</dbReference>
<dbReference type="PANTHER" id="PTHR10641">
    <property type="entry name" value="MYB FAMILY TRANSCRIPTION FACTOR"/>
    <property type="match status" value="1"/>
</dbReference>
<dbReference type="OrthoDB" id="2143914at2759"/>